<organism evidence="1 2">
    <name type="scientific">Platanthera zijinensis</name>
    <dbReference type="NCBI Taxonomy" id="2320716"/>
    <lineage>
        <taxon>Eukaryota</taxon>
        <taxon>Viridiplantae</taxon>
        <taxon>Streptophyta</taxon>
        <taxon>Embryophyta</taxon>
        <taxon>Tracheophyta</taxon>
        <taxon>Spermatophyta</taxon>
        <taxon>Magnoliopsida</taxon>
        <taxon>Liliopsida</taxon>
        <taxon>Asparagales</taxon>
        <taxon>Orchidaceae</taxon>
        <taxon>Orchidoideae</taxon>
        <taxon>Orchideae</taxon>
        <taxon>Orchidinae</taxon>
        <taxon>Platanthera</taxon>
    </lineage>
</organism>
<sequence>MTGGINNLRCTHSLNPLEFCDFLVSEGSASGNHCLSSEVEVHPEEVEELSFPPFEVQIYFIQTLAAKTLSLEKTDCVLTPRQCERCGRRGEFSDTRRTRSAVRGIEGTRIFNTIATCVGRPFRPDMIKWPWKKNSLWMDFDRYELESQSCEVWESHRL</sequence>
<proteinExistence type="predicted"/>
<comment type="caution">
    <text evidence="1">The sequence shown here is derived from an EMBL/GenBank/DDBJ whole genome shotgun (WGS) entry which is preliminary data.</text>
</comment>
<name>A0AAP0BVX1_9ASPA</name>
<dbReference type="EMBL" id="JBBWWQ010000003">
    <property type="protein sequence ID" value="KAK8951231.1"/>
    <property type="molecule type" value="Genomic_DNA"/>
</dbReference>
<evidence type="ECO:0000313" key="1">
    <source>
        <dbReference type="EMBL" id="KAK8951231.1"/>
    </source>
</evidence>
<keyword evidence="2" id="KW-1185">Reference proteome</keyword>
<dbReference type="Proteomes" id="UP001418222">
    <property type="component" value="Unassembled WGS sequence"/>
</dbReference>
<gene>
    <name evidence="1" type="ORF">KSP39_PZI004785</name>
</gene>
<reference evidence="1 2" key="1">
    <citation type="journal article" date="2022" name="Nat. Plants">
        <title>Genomes of leafy and leafless Platanthera orchids illuminate the evolution of mycoheterotrophy.</title>
        <authorList>
            <person name="Li M.H."/>
            <person name="Liu K.W."/>
            <person name="Li Z."/>
            <person name="Lu H.C."/>
            <person name="Ye Q.L."/>
            <person name="Zhang D."/>
            <person name="Wang J.Y."/>
            <person name="Li Y.F."/>
            <person name="Zhong Z.M."/>
            <person name="Liu X."/>
            <person name="Yu X."/>
            <person name="Liu D.K."/>
            <person name="Tu X.D."/>
            <person name="Liu B."/>
            <person name="Hao Y."/>
            <person name="Liao X.Y."/>
            <person name="Jiang Y.T."/>
            <person name="Sun W.H."/>
            <person name="Chen J."/>
            <person name="Chen Y.Q."/>
            <person name="Ai Y."/>
            <person name="Zhai J.W."/>
            <person name="Wu S.S."/>
            <person name="Zhou Z."/>
            <person name="Hsiao Y.Y."/>
            <person name="Wu W.L."/>
            <person name="Chen Y.Y."/>
            <person name="Lin Y.F."/>
            <person name="Hsu J.L."/>
            <person name="Li C.Y."/>
            <person name="Wang Z.W."/>
            <person name="Zhao X."/>
            <person name="Zhong W.Y."/>
            <person name="Ma X.K."/>
            <person name="Ma L."/>
            <person name="Huang J."/>
            <person name="Chen G.Z."/>
            <person name="Huang M.Z."/>
            <person name="Huang L."/>
            <person name="Peng D.H."/>
            <person name="Luo Y.B."/>
            <person name="Zou S.Q."/>
            <person name="Chen S.P."/>
            <person name="Lan S."/>
            <person name="Tsai W.C."/>
            <person name="Van de Peer Y."/>
            <person name="Liu Z.J."/>
        </authorList>
    </citation>
    <scope>NUCLEOTIDE SEQUENCE [LARGE SCALE GENOMIC DNA]</scope>
    <source>
        <strain evidence="1">Lor287</strain>
    </source>
</reference>
<dbReference type="AlphaFoldDB" id="A0AAP0BVX1"/>
<accession>A0AAP0BVX1</accession>
<protein>
    <submittedName>
        <fullName evidence="1">Uncharacterized protein</fullName>
    </submittedName>
</protein>
<evidence type="ECO:0000313" key="2">
    <source>
        <dbReference type="Proteomes" id="UP001418222"/>
    </source>
</evidence>